<feature type="transmembrane region" description="Helical" evidence="4">
    <location>
        <begin position="55"/>
        <end position="76"/>
    </location>
</feature>
<keyword evidence="4" id="KW-0472">Membrane</keyword>
<evidence type="ECO:0000256" key="2">
    <source>
        <dbReference type="ARBA" id="ARBA00022729"/>
    </source>
</evidence>
<dbReference type="Pfam" id="PF17962">
    <property type="entry name" value="bMG6"/>
    <property type="match status" value="1"/>
</dbReference>
<dbReference type="CDD" id="cd02891">
    <property type="entry name" value="A2M_like"/>
    <property type="match status" value="1"/>
</dbReference>
<keyword evidence="4" id="KW-1133">Transmembrane helix</keyword>
<dbReference type="Gene3D" id="1.50.10.20">
    <property type="match status" value="1"/>
</dbReference>
<name>A0A848NX00_9RALS</name>
<feature type="region of interest" description="Disordered" evidence="3">
    <location>
        <begin position="1896"/>
        <end position="1933"/>
    </location>
</feature>
<feature type="compositionally biased region" description="Low complexity" evidence="3">
    <location>
        <begin position="1902"/>
        <end position="1922"/>
    </location>
</feature>
<dbReference type="SMART" id="SM01359">
    <property type="entry name" value="A2M_N_2"/>
    <property type="match status" value="1"/>
</dbReference>
<dbReference type="InterPro" id="IPR002890">
    <property type="entry name" value="MG2"/>
</dbReference>
<dbReference type="Pfam" id="PF17972">
    <property type="entry name" value="bMG5"/>
    <property type="match status" value="1"/>
</dbReference>
<dbReference type="EMBL" id="JABBZM010000017">
    <property type="protein sequence ID" value="NMV39831.1"/>
    <property type="molecule type" value="Genomic_DNA"/>
</dbReference>
<dbReference type="Gene3D" id="2.60.40.3710">
    <property type="match status" value="1"/>
</dbReference>
<comment type="caution">
    <text evidence="7">The sequence shown here is derived from an EMBL/GenBank/DDBJ whole genome shotgun (WGS) entry which is preliminary data.</text>
</comment>
<keyword evidence="2" id="KW-0732">Signal</keyword>
<feature type="region of interest" description="Disordered" evidence="3">
    <location>
        <begin position="564"/>
        <end position="604"/>
    </location>
</feature>
<evidence type="ECO:0000259" key="6">
    <source>
        <dbReference type="SMART" id="SM01360"/>
    </source>
</evidence>
<evidence type="ECO:0000256" key="1">
    <source>
        <dbReference type="ARBA" id="ARBA00010556"/>
    </source>
</evidence>
<dbReference type="InterPro" id="IPR041203">
    <property type="entry name" value="Bact_A2M_MG5"/>
</dbReference>
<sequence>MDLLRFLLRLPVRVIGFLLSLIARILRPIFGSVAWSAPAWVPATAAAARRRPWHFGGGVVAAIALAVAGAFGWHWYQHRPKPVEPERITFKVRAPALTSYMDEEGKPKVTIHPLDIDFSHSAAPIELVGKPAGNGIAMQPALKGEWTWLNDRTLRFMPAADWPIGVHVEVNFDVAQVFAKHVLLADDHLDFNVSAFDMQFGASEFYQDPQNAAGKKTIFPIRFNYPVDAAQFEKRIVLEMVGRDGKTTTPLRFSVTYDAAKLNAWVHSQQLDIPRDDLTARLTLDSGVRSIRGGDGIKAPQKTPVRVPGLYSLAVNQIAPTLVDNDRYEPEQVLLAEMSGAVRGSDLAGLVKAWVLPKRKPGVSQGDDEPPYPWNTTEVGEDVLRQSQPLNLELTPTEGEYAPLQSFKYRAQPGQRVYVRVDAGLKSFGGYELGKAVQQVLSVPDYPKLLRFMADGSLLSMSGSKRISVVSRNLPGMKLEIGRVRPDQLQHLVSFNQGTYARPQLSYSFGEDHIVERFEQKLAFPETDPGKAHYEGVDLGQYLKNGKRGVFLLHLSGYDPAADKKKADAAQSDGDTQTNGDTDGGGDSEAGNGDSDGDNGQVPTDTRLIVVTDLGMLVKRALDGSQDVFVQSIRTGRPVAGASVSVMAVNGQVLYTQTTSADGVVHFPTFKGLEREKRPKLYIVKKGEDLSFLPISSSDRQLDFSRFDVGGERNATNQGQLSAYLFSDRGIYRPGDQFHIGLIVRAASWARSPAGIPLQAEIVDPRGMTVKRQPVTVDASGFTELDYTPSETAPTGTWAVNLYIVKNGQAVDAPIGSTTVQIKEFLPDRMKVEAKLSQQVAEGWVKPDQLKGIVDAQNLFGTPAANRRVTASLTLRPAWPAFRSWPGYQFFDARRAKEGYTTQLQDGKTDEKGHAEFDLDLKKYADATYQLYFQSKAFEAEGGRSVAANAQGMVSNNEWLVGYKSVDDLGYVKRGSPRSVKLVAIDPRAKAIDLKDLRAQLVELRYVSVLTKQDSGAYKYDSRLKEVPVDEKPLAIPAAGLDYALRTDKPGNYALVIRSADRTEVNRIQYLVTGEANVSRSLDRNTELQISLSKHDYKPGESVEVAIRAPYAGSGLITIERDKVYAQAWFHADTTSSVQRITVPAGFEGNGYINVQYIRDPSSDEIFMSPLSYGVVPFSVNMDARRNGLKVDAPAMVKPGETVTFNVHSARPGKVVVFAVDEGILQVAHYKLGDPLKYFFRKRMLEVGTSQILDLILPDFEKLMSMAAPGGDADDAIGRQLNPFKRKRDKPVVYWSGIVDMNGDKRLSYTVPDYFNGKLRVMAVSVSPDLVGTYEGATTVRGDFVLSPNVPTTLAPGDEAEVSVGVANNVTGAGDKPMPIAVALKVGPQLQVVGPATQTVTLAPMHEGVALFRVKATDTLGSGNLSFSARAGSKSAQQGVDVSIRPAAAFRTQLDVARIDADKKVSLSNLRKMYDAYAAREASLSTGPLVLSQGLASYLVNYQHYCSEQVVSAAVPRLFASKWMSAPSLRNALAPQPADDKGANAAAIDQFLDVLRARQNGQGGFGVWTATPDADPFVSAYTMHVLIDAREHGVTVPKEMLDAGTAYLQQLAANERLGSLDQLRQRAYAVYLLTRQGNVTTNNLAAVQKRLQDAFPNDWKSDLAAGWLAASYQLLKQEKEASRLVAGPQEVLERKPSRDEPYVYGYYFDPLTRDASMLYLLAKHFPERAKALPPRVLDNLAGPVQHNRFNTLSSAMTILALDAYASQNASGLDKLAIEEVRADGSAKDISAVQGSVMRSGSWSAAASQLRFVNGSSLPAWQITSQSGYDRTASTQAIKNGLEIIREYTDASGKPLDKVTLGQEIDVHLKIRATDNKSIGNVAIVDLLPGGFDPVITPPPAPDAADAADGAAQGDQGAAANAASTPWRSPVGLPGSSWQPQYADVREDRVVIYGTANGDVREFVYRIKATNAGRFIVPPAYGESMYDRRVQAQAAGGAVLNVVRAP</sequence>
<feature type="domain" description="Alpha-2-macroglobulin bait region" evidence="5">
    <location>
        <begin position="1088"/>
        <end position="1227"/>
    </location>
</feature>
<dbReference type="InterPro" id="IPR008930">
    <property type="entry name" value="Terpenoid_cyclase/PrenylTrfase"/>
</dbReference>
<dbReference type="Pfam" id="PF17973">
    <property type="entry name" value="bMG10"/>
    <property type="match status" value="1"/>
</dbReference>
<dbReference type="Pfam" id="PF11974">
    <property type="entry name" value="bMG3"/>
    <property type="match status" value="1"/>
</dbReference>
<comment type="similarity">
    <text evidence="1">Belongs to the protease inhibitor I39 (alpha-2-macroglobulin) family. Bacterial alpha-2-macroglobulin subfamily.</text>
</comment>
<proteinExistence type="inferred from homology"/>
<dbReference type="Pfam" id="PF00207">
    <property type="entry name" value="A2M"/>
    <property type="match status" value="1"/>
</dbReference>
<dbReference type="PANTHER" id="PTHR40094:SF1">
    <property type="entry name" value="UBIQUITIN DOMAIN-CONTAINING PROTEIN"/>
    <property type="match status" value="1"/>
</dbReference>
<dbReference type="InterPro" id="IPR041462">
    <property type="entry name" value="Bact_A2M_MG6"/>
</dbReference>
<reference evidence="7 8" key="1">
    <citation type="submission" date="2020-04" db="EMBL/GenBank/DDBJ databases">
        <title>Ralstonia insidiosa genome sequencing and assembly.</title>
        <authorList>
            <person name="Martins R.C.R."/>
            <person name="Perdigao-Neto L.V."/>
            <person name="Levin A.S.S."/>
            <person name="Costa S.F."/>
        </authorList>
    </citation>
    <scope>NUCLEOTIDE SEQUENCE [LARGE SCALE GENOMIC DNA]</scope>
    <source>
        <strain evidence="7 8">5047</strain>
    </source>
</reference>
<dbReference type="SUPFAM" id="SSF48239">
    <property type="entry name" value="Terpenoid cyclases/Protein prenyltransferases"/>
    <property type="match status" value="1"/>
</dbReference>
<feature type="compositionally biased region" description="Low complexity" evidence="3">
    <location>
        <begin position="569"/>
        <end position="581"/>
    </location>
</feature>
<feature type="domain" description="Alpha-2-macroglobulin" evidence="6">
    <location>
        <begin position="1292"/>
        <end position="1384"/>
    </location>
</feature>
<evidence type="ECO:0000313" key="7">
    <source>
        <dbReference type="EMBL" id="NMV39831.1"/>
    </source>
</evidence>
<dbReference type="PANTHER" id="PTHR40094">
    <property type="entry name" value="ALPHA-2-MACROGLOBULIN HOMOLOG"/>
    <property type="match status" value="1"/>
</dbReference>
<dbReference type="InterPro" id="IPR041246">
    <property type="entry name" value="Bact_MG10"/>
</dbReference>
<dbReference type="GO" id="GO:0004866">
    <property type="term" value="F:endopeptidase inhibitor activity"/>
    <property type="evidence" value="ECO:0007669"/>
    <property type="project" value="InterPro"/>
</dbReference>
<accession>A0A848NX00</accession>
<dbReference type="SMART" id="SM01360">
    <property type="entry name" value="A2M"/>
    <property type="match status" value="1"/>
</dbReference>
<dbReference type="InterPro" id="IPR011625">
    <property type="entry name" value="A2M_N_BRD"/>
</dbReference>
<dbReference type="Pfam" id="PF07703">
    <property type="entry name" value="A2M_BRD"/>
    <property type="match status" value="1"/>
</dbReference>
<gene>
    <name evidence="7" type="ORF">HGR00_18125</name>
</gene>
<dbReference type="RefSeq" id="WP_169340792.1">
    <property type="nucleotide sequence ID" value="NZ_JABBZM010000017.1"/>
</dbReference>
<dbReference type="InterPro" id="IPR051802">
    <property type="entry name" value="YfhM-like"/>
</dbReference>
<dbReference type="Pfam" id="PF01835">
    <property type="entry name" value="MG2"/>
    <property type="match status" value="1"/>
</dbReference>
<protein>
    <submittedName>
        <fullName evidence="7">Alpha-2-macroglobulin family protein</fullName>
    </submittedName>
</protein>
<evidence type="ECO:0000256" key="4">
    <source>
        <dbReference type="SAM" id="Phobius"/>
    </source>
</evidence>
<keyword evidence="4" id="KW-0812">Transmembrane</keyword>
<organism evidence="7 8">
    <name type="scientific">Ralstonia insidiosa</name>
    <dbReference type="NCBI Taxonomy" id="190721"/>
    <lineage>
        <taxon>Bacteria</taxon>
        <taxon>Pseudomonadati</taxon>
        <taxon>Pseudomonadota</taxon>
        <taxon>Betaproteobacteria</taxon>
        <taxon>Burkholderiales</taxon>
        <taxon>Burkholderiaceae</taxon>
        <taxon>Ralstonia</taxon>
    </lineage>
</organism>
<dbReference type="InterPro" id="IPR021868">
    <property type="entry name" value="Alpha_2_Macroglob_MG3"/>
</dbReference>
<dbReference type="InterPro" id="IPR001599">
    <property type="entry name" value="Macroglobln_a2"/>
</dbReference>
<evidence type="ECO:0000256" key="3">
    <source>
        <dbReference type="SAM" id="MobiDB-lite"/>
    </source>
</evidence>
<dbReference type="Proteomes" id="UP000575469">
    <property type="component" value="Unassembled WGS sequence"/>
</dbReference>
<evidence type="ECO:0000313" key="8">
    <source>
        <dbReference type="Proteomes" id="UP000575469"/>
    </source>
</evidence>
<evidence type="ECO:0000259" key="5">
    <source>
        <dbReference type="SMART" id="SM01359"/>
    </source>
</evidence>
<dbReference type="Gene3D" id="2.60.40.1930">
    <property type="match status" value="1"/>
</dbReference>